<evidence type="ECO:0000256" key="10">
    <source>
        <dbReference type="RuleBase" id="RU361274"/>
    </source>
</evidence>
<dbReference type="eggNOG" id="COG1496">
    <property type="taxonomic scope" value="Bacteria"/>
</dbReference>
<dbReference type="Proteomes" id="UP000002745">
    <property type="component" value="Chromosome"/>
</dbReference>
<dbReference type="InterPro" id="IPR003730">
    <property type="entry name" value="Cu_polyphenol_OxRdtase"/>
</dbReference>
<evidence type="ECO:0000256" key="6">
    <source>
        <dbReference type="ARBA" id="ARBA00022833"/>
    </source>
</evidence>
<comment type="catalytic activity">
    <reaction evidence="8">
        <text>adenosine + phosphate = alpha-D-ribose 1-phosphate + adenine</text>
        <dbReference type="Rhea" id="RHEA:27642"/>
        <dbReference type="ChEBI" id="CHEBI:16335"/>
        <dbReference type="ChEBI" id="CHEBI:16708"/>
        <dbReference type="ChEBI" id="CHEBI:43474"/>
        <dbReference type="ChEBI" id="CHEBI:57720"/>
        <dbReference type="EC" id="2.4.2.1"/>
    </reaction>
    <physiologicalReaction direction="left-to-right" evidence="8">
        <dbReference type="Rhea" id="RHEA:27643"/>
    </physiologicalReaction>
</comment>
<dbReference type="KEGG" id="hba:Hbal_0766"/>
<dbReference type="OrthoDB" id="4279at2"/>
<comment type="similarity">
    <text evidence="2 10">Belongs to the purine nucleoside phosphorylase YfiH/LACC1 family.</text>
</comment>
<keyword evidence="6" id="KW-0862">Zinc</keyword>
<dbReference type="InterPro" id="IPR011324">
    <property type="entry name" value="Cytotoxic_necrot_fac-like_cat"/>
</dbReference>
<evidence type="ECO:0000256" key="9">
    <source>
        <dbReference type="ARBA" id="ARBA00049893"/>
    </source>
</evidence>
<protein>
    <recommendedName>
        <fullName evidence="10">Purine nucleoside phosphorylase</fullName>
    </recommendedName>
</protein>
<evidence type="ECO:0000256" key="3">
    <source>
        <dbReference type="ARBA" id="ARBA00022679"/>
    </source>
</evidence>
<comment type="catalytic activity">
    <reaction evidence="9">
        <text>S-methyl-5'-thioadenosine + phosphate = 5-(methylsulfanyl)-alpha-D-ribose 1-phosphate + adenine</text>
        <dbReference type="Rhea" id="RHEA:11852"/>
        <dbReference type="ChEBI" id="CHEBI:16708"/>
        <dbReference type="ChEBI" id="CHEBI:17509"/>
        <dbReference type="ChEBI" id="CHEBI:43474"/>
        <dbReference type="ChEBI" id="CHEBI:58533"/>
        <dbReference type="EC" id="2.4.2.28"/>
    </reaction>
    <physiologicalReaction direction="left-to-right" evidence="9">
        <dbReference type="Rhea" id="RHEA:11853"/>
    </physiologicalReaction>
</comment>
<dbReference type="CDD" id="cd16833">
    <property type="entry name" value="YfiH"/>
    <property type="match status" value="1"/>
</dbReference>
<dbReference type="Pfam" id="PF02578">
    <property type="entry name" value="Cu-oxidase_4"/>
    <property type="match status" value="1"/>
</dbReference>
<gene>
    <name evidence="11" type="ordered locus">Hbal_0766</name>
</gene>
<evidence type="ECO:0000256" key="8">
    <source>
        <dbReference type="ARBA" id="ARBA00048968"/>
    </source>
</evidence>
<dbReference type="PANTHER" id="PTHR30616:SF2">
    <property type="entry name" value="PURINE NUCLEOSIDE PHOSPHORYLASE LACC1"/>
    <property type="match status" value="1"/>
</dbReference>
<sequence>MANSTSRAPFIESPALKPFSMNWRHGFFGREGGVSTGVYKSLNTGPGSNDQGNRVKANRDRICVTLGALPGRMITLRQAHTNKAIIVDGPLSVSQAPEADAIVTATPGLVITALAADCAPILIGDPKASVIAAIHAGWKGAVTGVIEDAIKQMETLGASPTNMIAAIGPCISKDSFEVGPDFEKAFLDISPWCANLFEPGEGDRLKFDLKHYCRSRLIRAGVGKCEAIADDTVSQPDKYFSYRRSKKQGDTDYGRNASSIMLVA</sequence>
<comment type="catalytic activity">
    <reaction evidence="1">
        <text>inosine + phosphate = alpha-D-ribose 1-phosphate + hypoxanthine</text>
        <dbReference type="Rhea" id="RHEA:27646"/>
        <dbReference type="ChEBI" id="CHEBI:17368"/>
        <dbReference type="ChEBI" id="CHEBI:17596"/>
        <dbReference type="ChEBI" id="CHEBI:43474"/>
        <dbReference type="ChEBI" id="CHEBI:57720"/>
        <dbReference type="EC" id="2.4.2.1"/>
    </reaction>
    <physiologicalReaction direction="left-to-right" evidence="1">
        <dbReference type="Rhea" id="RHEA:27647"/>
    </physiologicalReaction>
</comment>
<dbReference type="GO" id="GO:0017061">
    <property type="term" value="F:S-methyl-5-thioadenosine phosphorylase activity"/>
    <property type="evidence" value="ECO:0007669"/>
    <property type="project" value="UniProtKB-EC"/>
</dbReference>
<keyword evidence="12" id="KW-1185">Reference proteome</keyword>
<dbReference type="HOGENOM" id="CLU_065784_2_0_5"/>
<keyword evidence="3" id="KW-0808">Transferase</keyword>
<evidence type="ECO:0000256" key="4">
    <source>
        <dbReference type="ARBA" id="ARBA00022723"/>
    </source>
</evidence>
<comment type="catalytic activity">
    <reaction evidence="7">
        <text>adenosine + H2O + H(+) = inosine + NH4(+)</text>
        <dbReference type="Rhea" id="RHEA:24408"/>
        <dbReference type="ChEBI" id="CHEBI:15377"/>
        <dbReference type="ChEBI" id="CHEBI:15378"/>
        <dbReference type="ChEBI" id="CHEBI:16335"/>
        <dbReference type="ChEBI" id="CHEBI:17596"/>
        <dbReference type="ChEBI" id="CHEBI:28938"/>
        <dbReference type="EC" id="3.5.4.4"/>
    </reaction>
    <physiologicalReaction direction="left-to-right" evidence="7">
        <dbReference type="Rhea" id="RHEA:24409"/>
    </physiologicalReaction>
</comment>
<dbReference type="STRING" id="582402.Hbal_0766"/>
<dbReference type="GO" id="GO:0016787">
    <property type="term" value="F:hydrolase activity"/>
    <property type="evidence" value="ECO:0007669"/>
    <property type="project" value="UniProtKB-KW"/>
</dbReference>
<dbReference type="InterPro" id="IPR038371">
    <property type="entry name" value="Cu_polyphenol_OxRdtase_sf"/>
</dbReference>
<keyword evidence="4" id="KW-0479">Metal-binding</keyword>
<dbReference type="EMBL" id="CP001678">
    <property type="protein sequence ID" value="ACT58460.1"/>
    <property type="molecule type" value="Genomic_DNA"/>
</dbReference>
<evidence type="ECO:0000313" key="12">
    <source>
        <dbReference type="Proteomes" id="UP000002745"/>
    </source>
</evidence>
<proteinExistence type="inferred from homology"/>
<organism evidence="11 12">
    <name type="scientific">Hirschia baltica (strain ATCC 49814 / DSM 5838 / IFAM 1418)</name>
    <dbReference type="NCBI Taxonomy" id="582402"/>
    <lineage>
        <taxon>Bacteria</taxon>
        <taxon>Pseudomonadati</taxon>
        <taxon>Pseudomonadota</taxon>
        <taxon>Alphaproteobacteria</taxon>
        <taxon>Hyphomonadales</taxon>
        <taxon>Hyphomonadaceae</taxon>
        <taxon>Hirschia</taxon>
    </lineage>
</organism>
<reference evidence="12" key="1">
    <citation type="journal article" date="2011" name="J. Bacteriol.">
        <title>Genome sequences of eight morphologically diverse alphaproteobacteria.</title>
        <authorList>
            <consortium name="US DOE Joint Genome Institute"/>
            <person name="Brown P.J."/>
            <person name="Kysela D.T."/>
            <person name="Buechlein A."/>
            <person name="Hemmerich C."/>
            <person name="Brun Y.V."/>
        </authorList>
    </citation>
    <scope>NUCLEOTIDE SEQUENCE [LARGE SCALE GENOMIC DNA]</scope>
    <source>
        <strain evidence="12">ATCC 49814 / DSM 5838 / IFAM 1418</strain>
    </source>
</reference>
<evidence type="ECO:0000256" key="7">
    <source>
        <dbReference type="ARBA" id="ARBA00047989"/>
    </source>
</evidence>
<dbReference type="SUPFAM" id="SSF64438">
    <property type="entry name" value="CNF1/YfiH-like putative cysteine hydrolases"/>
    <property type="match status" value="1"/>
</dbReference>
<evidence type="ECO:0000313" key="11">
    <source>
        <dbReference type="EMBL" id="ACT58460.1"/>
    </source>
</evidence>
<evidence type="ECO:0000256" key="2">
    <source>
        <dbReference type="ARBA" id="ARBA00007353"/>
    </source>
</evidence>
<dbReference type="GO" id="GO:0005507">
    <property type="term" value="F:copper ion binding"/>
    <property type="evidence" value="ECO:0007669"/>
    <property type="project" value="TreeGrafter"/>
</dbReference>
<dbReference type="RefSeq" id="WP_015826610.1">
    <property type="nucleotide sequence ID" value="NC_012982.1"/>
</dbReference>
<accession>C6XPH4</accession>
<keyword evidence="5" id="KW-0378">Hydrolase</keyword>
<dbReference type="AlphaFoldDB" id="C6XPH4"/>
<dbReference type="Gene3D" id="3.60.140.10">
    <property type="entry name" value="CNF1/YfiH-like putative cysteine hydrolases"/>
    <property type="match status" value="1"/>
</dbReference>
<dbReference type="PANTHER" id="PTHR30616">
    <property type="entry name" value="UNCHARACTERIZED PROTEIN YFIH"/>
    <property type="match status" value="1"/>
</dbReference>
<evidence type="ECO:0000256" key="5">
    <source>
        <dbReference type="ARBA" id="ARBA00022801"/>
    </source>
</evidence>
<dbReference type="NCBIfam" id="TIGR00726">
    <property type="entry name" value="peptidoglycan editing factor PgeF"/>
    <property type="match status" value="1"/>
</dbReference>
<name>C6XPH4_HIRBI</name>
<evidence type="ECO:0000256" key="1">
    <source>
        <dbReference type="ARBA" id="ARBA00000553"/>
    </source>
</evidence>